<evidence type="ECO:0000256" key="5">
    <source>
        <dbReference type="ARBA" id="ARBA00023242"/>
    </source>
</evidence>
<feature type="transmembrane region" description="Helical" evidence="8">
    <location>
        <begin position="292"/>
        <end position="313"/>
    </location>
</feature>
<keyword evidence="5" id="KW-0539">Nucleus</keyword>
<dbReference type="GO" id="GO:0006397">
    <property type="term" value="P:mRNA processing"/>
    <property type="evidence" value="ECO:0007669"/>
    <property type="project" value="UniProtKB-KW"/>
</dbReference>
<dbReference type="InterPro" id="IPR000504">
    <property type="entry name" value="RRM_dom"/>
</dbReference>
<dbReference type="AlphaFoldDB" id="A0AAZ3RA93"/>
<reference evidence="10" key="3">
    <citation type="submission" date="2025-09" db="UniProtKB">
        <authorList>
            <consortium name="Ensembl"/>
        </authorList>
    </citation>
    <scope>IDENTIFICATION</scope>
</reference>
<dbReference type="Pfam" id="PF12414">
    <property type="entry name" value="Fox-1_C"/>
    <property type="match status" value="1"/>
</dbReference>
<dbReference type="GO" id="GO:0008380">
    <property type="term" value="P:RNA splicing"/>
    <property type="evidence" value="ECO:0007669"/>
    <property type="project" value="UniProtKB-KW"/>
</dbReference>
<feature type="transmembrane region" description="Helical" evidence="8">
    <location>
        <begin position="214"/>
        <end position="232"/>
    </location>
</feature>
<feature type="transmembrane region" description="Helical" evidence="8">
    <location>
        <begin position="154"/>
        <end position="170"/>
    </location>
</feature>
<dbReference type="PANTHER" id="PTHR15597:SF40">
    <property type="entry name" value="RNA BINDING PROTEIN FOX-1 HOMOLOG 1-LIKE"/>
    <property type="match status" value="1"/>
</dbReference>
<dbReference type="InterPro" id="IPR035979">
    <property type="entry name" value="RBD_domain_sf"/>
</dbReference>
<keyword evidence="2" id="KW-0507">mRNA processing</keyword>
<dbReference type="FunFam" id="3.30.70.330:FF:000004">
    <property type="entry name" value="RNA binding fox-1 homolog 1"/>
    <property type="match status" value="1"/>
</dbReference>
<dbReference type="GO" id="GO:0005737">
    <property type="term" value="C:cytoplasm"/>
    <property type="evidence" value="ECO:0007669"/>
    <property type="project" value="TreeGrafter"/>
</dbReference>
<reference evidence="10" key="2">
    <citation type="submission" date="2025-08" db="UniProtKB">
        <authorList>
            <consortium name="Ensembl"/>
        </authorList>
    </citation>
    <scope>IDENTIFICATION</scope>
</reference>
<gene>
    <name evidence="10" type="primary">LOC121840633</name>
</gene>
<evidence type="ECO:0000256" key="3">
    <source>
        <dbReference type="ARBA" id="ARBA00022884"/>
    </source>
</evidence>
<dbReference type="GO" id="GO:0005634">
    <property type="term" value="C:nucleus"/>
    <property type="evidence" value="ECO:0007669"/>
    <property type="project" value="UniProtKB-SubCell"/>
</dbReference>
<reference evidence="11" key="1">
    <citation type="journal article" date="2018" name="PLoS ONE">
        <title>Chinook salmon (Oncorhynchus tshawytscha) genome and transcriptome.</title>
        <authorList>
            <person name="Christensen K.A."/>
            <person name="Leong J.S."/>
            <person name="Sakhrani D."/>
            <person name="Biagi C.A."/>
            <person name="Minkley D.R."/>
            <person name="Withler R.E."/>
            <person name="Rondeau E.B."/>
            <person name="Koop B.F."/>
            <person name="Devlin R.H."/>
        </authorList>
    </citation>
    <scope>NUCLEOTIDE SEQUENCE [LARGE SCALE GENOMIC DNA]</scope>
</reference>
<feature type="transmembrane region" description="Helical" evidence="8">
    <location>
        <begin position="127"/>
        <end position="147"/>
    </location>
</feature>
<evidence type="ECO:0000313" key="11">
    <source>
        <dbReference type="Proteomes" id="UP000694402"/>
    </source>
</evidence>
<dbReference type="InterPro" id="IPR012677">
    <property type="entry name" value="Nucleotide-bd_a/b_plait_sf"/>
</dbReference>
<keyword evidence="8" id="KW-0472">Membrane</keyword>
<dbReference type="InterPro" id="IPR025670">
    <property type="entry name" value="Fox-1_C_dom"/>
</dbReference>
<dbReference type="GO" id="GO:0007399">
    <property type="term" value="P:nervous system development"/>
    <property type="evidence" value="ECO:0007669"/>
    <property type="project" value="InterPro"/>
</dbReference>
<keyword evidence="8" id="KW-1133">Transmembrane helix</keyword>
<dbReference type="Proteomes" id="UP000694402">
    <property type="component" value="Unassembled WGS sequence"/>
</dbReference>
<keyword evidence="3 6" id="KW-0694">RNA-binding</keyword>
<dbReference type="PANTHER" id="PTHR15597">
    <property type="entry name" value="ATAXIN 2-BINDING PROTEIN 1-RELATED"/>
    <property type="match status" value="1"/>
</dbReference>
<name>A0AAZ3RA93_ONCTS</name>
<protein>
    <recommendedName>
        <fullName evidence="9">RRM domain-containing protein</fullName>
    </recommendedName>
</protein>
<evidence type="ECO:0000256" key="2">
    <source>
        <dbReference type="ARBA" id="ARBA00022664"/>
    </source>
</evidence>
<evidence type="ECO:0000259" key="9">
    <source>
        <dbReference type="PROSITE" id="PS50102"/>
    </source>
</evidence>
<dbReference type="InterPro" id="IPR034237">
    <property type="entry name" value="FOX1_RRM"/>
</dbReference>
<dbReference type="SUPFAM" id="SSF54928">
    <property type="entry name" value="RNA-binding domain, RBD"/>
    <property type="match status" value="1"/>
</dbReference>
<comment type="subcellular location">
    <subcellularLocation>
        <location evidence="1">Nucleus</location>
    </subcellularLocation>
</comment>
<accession>A0AAZ3RA93</accession>
<feature type="transmembrane region" description="Helical" evidence="8">
    <location>
        <begin position="176"/>
        <end position="202"/>
    </location>
</feature>
<dbReference type="PROSITE" id="PS50102">
    <property type="entry name" value="RRM"/>
    <property type="match status" value="1"/>
</dbReference>
<evidence type="ECO:0000256" key="8">
    <source>
        <dbReference type="SAM" id="Phobius"/>
    </source>
</evidence>
<evidence type="ECO:0000256" key="1">
    <source>
        <dbReference type="ARBA" id="ARBA00004123"/>
    </source>
</evidence>
<dbReference type="CDD" id="cd12407">
    <property type="entry name" value="RRM_FOX1_like"/>
    <property type="match status" value="1"/>
</dbReference>
<keyword evidence="4" id="KW-0508">mRNA splicing</keyword>
<dbReference type="InterPro" id="IPR047131">
    <property type="entry name" value="RBFOX1-like"/>
</dbReference>
<dbReference type="SMART" id="SM00360">
    <property type="entry name" value="RRM"/>
    <property type="match status" value="1"/>
</dbReference>
<evidence type="ECO:0000313" key="10">
    <source>
        <dbReference type="Ensembl" id="ENSOTSP00005137330.1"/>
    </source>
</evidence>
<keyword evidence="8" id="KW-0812">Transmembrane</keyword>
<dbReference type="Pfam" id="PF00076">
    <property type="entry name" value="RRM_1"/>
    <property type="match status" value="1"/>
</dbReference>
<organism evidence="10 11">
    <name type="scientific">Oncorhynchus tshawytscha</name>
    <name type="common">Chinook salmon</name>
    <name type="synonym">Salmo tshawytscha</name>
    <dbReference type="NCBI Taxonomy" id="74940"/>
    <lineage>
        <taxon>Eukaryota</taxon>
        <taxon>Metazoa</taxon>
        <taxon>Chordata</taxon>
        <taxon>Craniata</taxon>
        <taxon>Vertebrata</taxon>
        <taxon>Euteleostomi</taxon>
        <taxon>Actinopterygii</taxon>
        <taxon>Neopterygii</taxon>
        <taxon>Teleostei</taxon>
        <taxon>Protacanthopterygii</taxon>
        <taxon>Salmoniformes</taxon>
        <taxon>Salmonidae</taxon>
        <taxon>Salmoninae</taxon>
        <taxon>Oncorhynchus</taxon>
    </lineage>
</organism>
<feature type="domain" description="RRM" evidence="9">
    <location>
        <begin position="362"/>
        <end position="438"/>
    </location>
</feature>
<evidence type="ECO:0000256" key="7">
    <source>
        <dbReference type="SAM" id="MobiDB-lite"/>
    </source>
</evidence>
<dbReference type="GeneTree" id="ENSGT00940000166165"/>
<dbReference type="GO" id="GO:0003729">
    <property type="term" value="F:mRNA binding"/>
    <property type="evidence" value="ECO:0007669"/>
    <property type="project" value="TreeGrafter"/>
</dbReference>
<dbReference type="Ensembl" id="ENSOTST00005171922.1">
    <property type="protein sequence ID" value="ENSOTSP00005137330.1"/>
    <property type="gene ID" value="ENSOTSG00005061377.1"/>
</dbReference>
<dbReference type="GO" id="GO:0000381">
    <property type="term" value="P:regulation of alternative mRNA splicing, via spliceosome"/>
    <property type="evidence" value="ECO:0007669"/>
    <property type="project" value="InterPro"/>
</dbReference>
<sequence>SILLLSSSFPPSFSSSPALCPSILLLSSSFPPSFSSSPALCPSILLLSSSFPPFSSSPVLCPSILLLSSSFPPSFSSSPALCPSILLLSSSFPPSFSSSPALCPSILLLSSSFPPSFSSSPALCPSILLLSHPFLLLFLLLLLSVLLSSSSPHPFLLLFLLLLLSVLLSSSSPHPFLLLFFFSCSLSFYPPPLLILSSFFFFFSCSLSFYPPPLLILSSFFFFFSCSLSFYPPPLSSFPPFSSSPVLCPILLIFSYFPPSFSSSPALPLSILFLLFFLPSFTPLLPFPFLHFLSFLLISSILHFPPLLFPLFLSSPPPLLSPQDDALVPVTSDSQALSVSVSSGGGAGSGSDEEGSGKAQPKRLHVSNIPFRFRDPDLRQMFGQFGKILDVEIIFNERGSKGFGFVTFESAMEADRAREKLNGTIVEGRKVEVNNATARIVTKKPQTPLVNGEVSTPGWKINPVMGAMYAPELYTGEFQFASFPYPVAAPTLAYRGSPLRGRGRAVYNTIRSAAAAAPTAMPAYPGVLYQDGLYGAEVYGGYPAAYRVAQSPSAATATYSDGYGRVYAAATDPYHHSVGPTATYGVGTMASLYRGGYNRFTPY</sequence>
<feature type="region of interest" description="Disordered" evidence="7">
    <location>
        <begin position="338"/>
        <end position="361"/>
    </location>
</feature>
<evidence type="ECO:0000256" key="6">
    <source>
        <dbReference type="PROSITE-ProRule" id="PRU00176"/>
    </source>
</evidence>
<proteinExistence type="predicted"/>
<evidence type="ECO:0000256" key="4">
    <source>
        <dbReference type="ARBA" id="ARBA00023187"/>
    </source>
</evidence>
<dbReference type="Gene3D" id="3.30.70.330">
    <property type="match status" value="1"/>
</dbReference>
<keyword evidence="11" id="KW-1185">Reference proteome</keyword>